<keyword evidence="2" id="KW-1185">Reference proteome</keyword>
<dbReference type="Proteomes" id="UP000479000">
    <property type="component" value="Unassembled WGS sequence"/>
</dbReference>
<dbReference type="EMBL" id="CADCXU010009914">
    <property type="protein sequence ID" value="CAB0000781.1"/>
    <property type="molecule type" value="Genomic_DNA"/>
</dbReference>
<organism evidence="1 2">
    <name type="scientific">Nesidiocoris tenuis</name>
    <dbReference type="NCBI Taxonomy" id="355587"/>
    <lineage>
        <taxon>Eukaryota</taxon>
        <taxon>Metazoa</taxon>
        <taxon>Ecdysozoa</taxon>
        <taxon>Arthropoda</taxon>
        <taxon>Hexapoda</taxon>
        <taxon>Insecta</taxon>
        <taxon>Pterygota</taxon>
        <taxon>Neoptera</taxon>
        <taxon>Paraneoptera</taxon>
        <taxon>Hemiptera</taxon>
        <taxon>Heteroptera</taxon>
        <taxon>Panheteroptera</taxon>
        <taxon>Cimicomorpha</taxon>
        <taxon>Miridae</taxon>
        <taxon>Dicyphina</taxon>
        <taxon>Nesidiocoris</taxon>
    </lineage>
</organism>
<protein>
    <submittedName>
        <fullName evidence="1">Uncharacterized protein</fullName>
    </submittedName>
</protein>
<dbReference type="OrthoDB" id="10250935at2759"/>
<name>A0A6H5GFC7_9HEMI</name>
<evidence type="ECO:0000313" key="1">
    <source>
        <dbReference type="EMBL" id="CAB0000781.1"/>
    </source>
</evidence>
<proteinExistence type="predicted"/>
<evidence type="ECO:0000313" key="2">
    <source>
        <dbReference type="Proteomes" id="UP000479000"/>
    </source>
</evidence>
<dbReference type="AlphaFoldDB" id="A0A6H5GFC7"/>
<gene>
    <name evidence="1" type="ORF">NTEN_LOCUS6568</name>
</gene>
<sequence>MKNFHIRNTRHKSQELHHAFYFLIFRRRLGAWRMERLVITESQFQVPGPETMTPNVAARRQLVFAPKGDRPKYNLDAVYRHLFNQPVPRAHSAEGFVNKTLDGLKNLLMYELVISGKVDKARNCDETFAEVQEHRSEEHRPSCSAEGKPLHQLSCQISQKVRAGLEPGTSCSLGRRLGPSATESRSLAGALPFPIISNDRQVDGAREKLNVSVYNPQFLPDSFSALSQSALFPDCLGPGSRLPKCQGVRLANWKCQDRVRGSG</sequence>
<reference evidence="1 2" key="1">
    <citation type="submission" date="2020-02" db="EMBL/GenBank/DDBJ databases">
        <authorList>
            <person name="Ferguson B K."/>
        </authorList>
    </citation>
    <scope>NUCLEOTIDE SEQUENCE [LARGE SCALE GENOMIC DNA]</scope>
</reference>
<accession>A0A6H5GFC7</accession>